<evidence type="ECO:0000313" key="2">
    <source>
        <dbReference type="Proteomes" id="UP001169027"/>
    </source>
</evidence>
<keyword evidence="2" id="KW-1185">Reference proteome</keyword>
<dbReference type="InterPro" id="IPR019291">
    <property type="entry name" value="Host_attachment_protein"/>
</dbReference>
<gene>
    <name evidence="1" type="ORF">Q2T77_33840</name>
</gene>
<evidence type="ECO:0000313" key="1">
    <source>
        <dbReference type="EMBL" id="MDO1537259.1"/>
    </source>
</evidence>
<dbReference type="EMBL" id="JAUKVY010000037">
    <property type="protein sequence ID" value="MDO1537259.1"/>
    <property type="molecule type" value="Genomic_DNA"/>
</dbReference>
<organism evidence="1 2">
    <name type="scientific">Variovorax ginsengisoli</name>
    <dbReference type="NCBI Taxonomy" id="363844"/>
    <lineage>
        <taxon>Bacteria</taxon>
        <taxon>Pseudomonadati</taxon>
        <taxon>Pseudomonadota</taxon>
        <taxon>Betaproteobacteria</taxon>
        <taxon>Burkholderiales</taxon>
        <taxon>Comamonadaceae</taxon>
        <taxon>Variovorax</taxon>
    </lineage>
</organism>
<dbReference type="Pfam" id="PF10116">
    <property type="entry name" value="Host_attach"/>
    <property type="match status" value="1"/>
</dbReference>
<comment type="caution">
    <text evidence="1">The sequence shown here is derived from an EMBL/GenBank/DDBJ whole genome shotgun (WGS) entry which is preliminary data.</text>
</comment>
<name>A0ABT8SFZ1_9BURK</name>
<dbReference type="RefSeq" id="WP_301815582.1">
    <property type="nucleotide sequence ID" value="NZ_JAUJZH010000037.1"/>
</dbReference>
<accession>A0ABT8SFZ1</accession>
<proteinExistence type="predicted"/>
<sequence length="149" mass="17218">MERIWFVVADQGRARVLERAKPRAPLQELQDLRDELALLPGAELRRDAKGRLYGRGERFMGHTTEPKTEPHRKEAQRFARQIAHLLEQACNERRYDRLLIAAAPAFLGVLRQELPERVRKVLAGELDQDLVNLDVHQLEQRLHALPAHA</sequence>
<reference evidence="1" key="1">
    <citation type="submission" date="2023-06" db="EMBL/GenBank/DDBJ databases">
        <authorList>
            <person name="Jiang Y."/>
            <person name="Liu Q."/>
        </authorList>
    </citation>
    <scope>NUCLEOTIDE SEQUENCE</scope>
    <source>
        <strain evidence="1">CGMCC 1.12090</strain>
    </source>
</reference>
<protein>
    <submittedName>
        <fullName evidence="1">Host attachment protein</fullName>
    </submittedName>
</protein>
<dbReference type="Proteomes" id="UP001169027">
    <property type="component" value="Unassembled WGS sequence"/>
</dbReference>